<feature type="compositionally biased region" description="Basic residues" evidence="1">
    <location>
        <begin position="160"/>
        <end position="169"/>
    </location>
</feature>
<feature type="compositionally biased region" description="Low complexity" evidence="1">
    <location>
        <begin position="105"/>
        <end position="118"/>
    </location>
</feature>
<feature type="compositionally biased region" description="Acidic residues" evidence="1">
    <location>
        <begin position="56"/>
        <end position="66"/>
    </location>
</feature>
<feature type="compositionally biased region" description="Basic and acidic residues" evidence="1">
    <location>
        <begin position="139"/>
        <end position="159"/>
    </location>
</feature>
<dbReference type="EMBL" id="KQ085961">
    <property type="protein sequence ID" value="KLO13364.1"/>
    <property type="molecule type" value="Genomic_DNA"/>
</dbReference>
<feature type="compositionally biased region" description="Polar residues" evidence="1">
    <location>
        <begin position="89"/>
        <end position="100"/>
    </location>
</feature>
<name>A0A0H2RN86_9AGAM</name>
<accession>A0A0H2RN86</accession>
<feature type="region of interest" description="Disordered" evidence="1">
    <location>
        <begin position="1"/>
        <end position="177"/>
    </location>
</feature>
<gene>
    <name evidence="2" type="ORF">SCHPADRAFT_904306</name>
</gene>
<feature type="compositionally biased region" description="Polar residues" evidence="1">
    <location>
        <begin position="1"/>
        <end position="12"/>
    </location>
</feature>
<evidence type="ECO:0000313" key="3">
    <source>
        <dbReference type="Proteomes" id="UP000053477"/>
    </source>
</evidence>
<reference evidence="2 3" key="1">
    <citation type="submission" date="2015-04" db="EMBL/GenBank/DDBJ databases">
        <title>Complete genome sequence of Schizopora paradoxa KUC8140, a cosmopolitan wood degrader in East Asia.</title>
        <authorList>
            <consortium name="DOE Joint Genome Institute"/>
            <person name="Min B."/>
            <person name="Park H."/>
            <person name="Jang Y."/>
            <person name="Kim J.-J."/>
            <person name="Kim K.H."/>
            <person name="Pangilinan J."/>
            <person name="Lipzen A."/>
            <person name="Riley R."/>
            <person name="Grigoriev I.V."/>
            <person name="Spatafora J.W."/>
            <person name="Choi I.-G."/>
        </authorList>
    </citation>
    <scope>NUCLEOTIDE SEQUENCE [LARGE SCALE GENOMIC DNA]</scope>
    <source>
        <strain evidence="2 3">KUC8140</strain>
    </source>
</reference>
<dbReference type="AlphaFoldDB" id="A0A0H2RN86"/>
<keyword evidence="3" id="KW-1185">Reference proteome</keyword>
<dbReference type="Proteomes" id="UP000053477">
    <property type="component" value="Unassembled WGS sequence"/>
</dbReference>
<dbReference type="InParanoid" id="A0A0H2RN86"/>
<evidence type="ECO:0000256" key="1">
    <source>
        <dbReference type="SAM" id="MobiDB-lite"/>
    </source>
</evidence>
<organism evidence="2 3">
    <name type="scientific">Schizopora paradoxa</name>
    <dbReference type="NCBI Taxonomy" id="27342"/>
    <lineage>
        <taxon>Eukaryota</taxon>
        <taxon>Fungi</taxon>
        <taxon>Dikarya</taxon>
        <taxon>Basidiomycota</taxon>
        <taxon>Agaricomycotina</taxon>
        <taxon>Agaricomycetes</taxon>
        <taxon>Hymenochaetales</taxon>
        <taxon>Schizoporaceae</taxon>
        <taxon>Schizopora</taxon>
    </lineage>
</organism>
<sequence length="177" mass="18683">MSKSLFGLQTQKPVAGTDLRDHDESAIACDKSGIIGEDTNSKQTSVEEKTQSISESDTDSSDDDSCLSDSGKDDYDSLTDLESGVSVDVKSNGQIASDSGGSPGVSAVSMSSTNSSTSGFRMKGRPTKVTDRASNNKPGDGDKKKDSKDSKQTEESKDSKKSKKPKKPKDKKDVADS</sequence>
<evidence type="ECO:0000313" key="2">
    <source>
        <dbReference type="EMBL" id="KLO13364.1"/>
    </source>
</evidence>
<protein>
    <submittedName>
        <fullName evidence="2">Uncharacterized protein</fullName>
    </submittedName>
</protein>
<proteinExistence type="predicted"/>